<accession>A0AA37JRR7</accession>
<proteinExistence type="inferred from homology"/>
<dbReference type="EMBL" id="BQNJ01000002">
    <property type="protein sequence ID" value="GKH03921.1"/>
    <property type="molecule type" value="Genomic_DNA"/>
</dbReference>
<evidence type="ECO:0000256" key="3">
    <source>
        <dbReference type="ARBA" id="ARBA00022106"/>
    </source>
</evidence>
<keyword evidence="6 10" id="KW-0812">Transmembrane</keyword>
<dbReference type="Pfam" id="PF01554">
    <property type="entry name" value="MatE"/>
    <property type="match status" value="2"/>
</dbReference>
<evidence type="ECO:0000256" key="8">
    <source>
        <dbReference type="ARBA" id="ARBA00023136"/>
    </source>
</evidence>
<comment type="caution">
    <text evidence="11">The sequence shown here is derived from an EMBL/GenBank/DDBJ whole genome shotgun (WGS) entry which is preliminary data.</text>
</comment>
<dbReference type="PANTHER" id="PTHR43823">
    <property type="entry name" value="SPORULATION PROTEIN YKVU"/>
    <property type="match status" value="1"/>
</dbReference>
<dbReference type="InterPro" id="IPR002528">
    <property type="entry name" value="MATE_fam"/>
</dbReference>
<evidence type="ECO:0000256" key="10">
    <source>
        <dbReference type="SAM" id="Phobius"/>
    </source>
</evidence>
<feature type="transmembrane region" description="Helical" evidence="10">
    <location>
        <begin position="198"/>
        <end position="218"/>
    </location>
</feature>
<dbReference type="GO" id="GO:0015297">
    <property type="term" value="F:antiporter activity"/>
    <property type="evidence" value="ECO:0007669"/>
    <property type="project" value="InterPro"/>
</dbReference>
<dbReference type="PANTHER" id="PTHR43823:SF3">
    <property type="entry name" value="MULTIDRUG EXPORT PROTEIN MEPA"/>
    <property type="match status" value="1"/>
</dbReference>
<feature type="transmembrane region" description="Helical" evidence="10">
    <location>
        <begin position="407"/>
        <end position="425"/>
    </location>
</feature>
<feature type="transmembrane region" description="Helical" evidence="10">
    <location>
        <begin position="371"/>
        <end position="395"/>
    </location>
</feature>
<keyword evidence="9" id="KW-0046">Antibiotic resistance</keyword>
<evidence type="ECO:0000256" key="6">
    <source>
        <dbReference type="ARBA" id="ARBA00022692"/>
    </source>
</evidence>
<dbReference type="Proteomes" id="UP001055091">
    <property type="component" value="Unassembled WGS sequence"/>
</dbReference>
<sequence>MKESTTRMGTAPLFPLLLSMGIPGLLGTMTTYLYRTVDQVFVGNYVGRYALGGLSVLAPFNNVMIALSLFITVGGASLLSLAIGSGNDEKAGRLFTNIIVQATGMATVVSLVFSVSAEPFVRLCGASEETETYRYAVEYLRIVSLGQVFNMLNVGLAAIIRTEGSAGYSMAANMIGAVCNIILDYFLIARGGMGVEGAALATVISQMAGAAFSAAYFLTGRSGLKWAGFSAVDGRQMIYIIKMGIAPSIFQMLSFVTNIMMNKALLKYGDLDPVYSLLGGGELCVSAMAAAVTMESFIVSLTSGINQAASPVISYNYGARKYSRVKKASLISQSMTVILSAAVWAAMMVVPAALVRMFGAGDEAFVTFGAYAMRICKILALFSGYQMLVSMYFSAIGRSDQATLVSFSRHGIFLIPALLLFPRFFGLAGVLYAAPFSDACSLLVVSCLYGKDIRRVGRLRDGETVLNKNRFISAKMKEKTAVKSGLA</sequence>
<evidence type="ECO:0000256" key="2">
    <source>
        <dbReference type="ARBA" id="ARBA00008417"/>
    </source>
</evidence>
<evidence type="ECO:0000256" key="9">
    <source>
        <dbReference type="ARBA" id="ARBA00023251"/>
    </source>
</evidence>
<gene>
    <name evidence="11" type="ORF">CE91St55_59020</name>
</gene>
<keyword evidence="8 10" id="KW-0472">Membrane</keyword>
<comment type="subcellular location">
    <subcellularLocation>
        <location evidence="1">Cell membrane</location>
        <topology evidence="1">Multi-pass membrane protein</topology>
    </subcellularLocation>
</comment>
<dbReference type="RefSeq" id="WP_138314501.1">
    <property type="nucleotide sequence ID" value="NZ_BQNJ01000002.1"/>
</dbReference>
<protein>
    <recommendedName>
        <fullName evidence="3">Multidrug export protein MepA</fullName>
    </recommendedName>
</protein>
<feature type="transmembrane region" description="Helical" evidence="10">
    <location>
        <begin position="172"/>
        <end position="192"/>
    </location>
</feature>
<feature type="transmembrane region" description="Helical" evidence="10">
    <location>
        <begin position="139"/>
        <end position="160"/>
    </location>
</feature>
<feature type="transmembrane region" description="Helical" evidence="10">
    <location>
        <begin position="94"/>
        <end position="113"/>
    </location>
</feature>
<keyword evidence="4" id="KW-0813">Transport</keyword>
<evidence type="ECO:0000256" key="4">
    <source>
        <dbReference type="ARBA" id="ARBA00022448"/>
    </source>
</evidence>
<evidence type="ECO:0000256" key="1">
    <source>
        <dbReference type="ARBA" id="ARBA00004651"/>
    </source>
</evidence>
<dbReference type="PIRSF" id="PIRSF006603">
    <property type="entry name" value="DinF"/>
    <property type="match status" value="1"/>
</dbReference>
<evidence type="ECO:0000313" key="11">
    <source>
        <dbReference type="EMBL" id="GKH03921.1"/>
    </source>
</evidence>
<feature type="transmembrane region" description="Helical" evidence="10">
    <location>
        <begin position="330"/>
        <end position="359"/>
    </location>
</feature>
<feature type="transmembrane region" description="Helical" evidence="10">
    <location>
        <begin position="239"/>
        <end position="261"/>
    </location>
</feature>
<dbReference type="CDD" id="cd13143">
    <property type="entry name" value="MATE_MepA_like"/>
    <property type="match status" value="1"/>
</dbReference>
<dbReference type="GO" id="GO:0042910">
    <property type="term" value="F:xenobiotic transmembrane transporter activity"/>
    <property type="evidence" value="ECO:0007669"/>
    <property type="project" value="InterPro"/>
</dbReference>
<name>A0AA37JRR7_9FIRM</name>
<evidence type="ECO:0000313" key="12">
    <source>
        <dbReference type="Proteomes" id="UP001055091"/>
    </source>
</evidence>
<comment type="similarity">
    <text evidence="2">Belongs to the multi antimicrobial extrusion (MATE) (TC 2.A.66.1) family. MepA subfamily.</text>
</comment>
<dbReference type="InterPro" id="IPR048279">
    <property type="entry name" value="MdtK-like"/>
</dbReference>
<dbReference type="InterPro" id="IPR045070">
    <property type="entry name" value="MATE_MepA-like"/>
</dbReference>
<feature type="transmembrane region" description="Helical" evidence="10">
    <location>
        <begin position="12"/>
        <end position="34"/>
    </location>
</feature>
<evidence type="ECO:0000256" key="7">
    <source>
        <dbReference type="ARBA" id="ARBA00022989"/>
    </source>
</evidence>
<reference evidence="11" key="1">
    <citation type="submission" date="2022-01" db="EMBL/GenBank/DDBJ databases">
        <title>Novel bile acid biosynthetic pathways are enriched in the microbiome of centenarians.</title>
        <authorList>
            <person name="Sato Y."/>
            <person name="Atarashi K."/>
            <person name="Plichta R.D."/>
            <person name="Arai Y."/>
            <person name="Sasajima S."/>
            <person name="Kearney M.S."/>
            <person name="Suda W."/>
            <person name="Takeshita K."/>
            <person name="Sasaki T."/>
            <person name="Okamoto S."/>
            <person name="Skelly N.A."/>
            <person name="Okamura Y."/>
            <person name="Vlamakis H."/>
            <person name="Li Y."/>
            <person name="Tanoue T."/>
            <person name="Takei H."/>
            <person name="Nittono H."/>
            <person name="Narushima S."/>
            <person name="Irie J."/>
            <person name="Itoh H."/>
            <person name="Moriya K."/>
            <person name="Sugiura Y."/>
            <person name="Suematsu M."/>
            <person name="Moritoki N."/>
            <person name="Shibata S."/>
            <person name="Littman R.D."/>
            <person name="Fischbach A.M."/>
            <person name="Uwamino Y."/>
            <person name="Inoue T."/>
            <person name="Honda A."/>
            <person name="Hattori M."/>
            <person name="Murai T."/>
            <person name="Xavier J.R."/>
            <person name="Hirose N."/>
            <person name="Honda K."/>
        </authorList>
    </citation>
    <scope>NUCLEOTIDE SEQUENCE</scope>
    <source>
        <strain evidence="11">CE91-St55</strain>
    </source>
</reference>
<dbReference type="GO" id="GO:0005886">
    <property type="term" value="C:plasma membrane"/>
    <property type="evidence" value="ECO:0007669"/>
    <property type="project" value="UniProtKB-SubCell"/>
</dbReference>
<evidence type="ECO:0000256" key="5">
    <source>
        <dbReference type="ARBA" id="ARBA00022475"/>
    </source>
</evidence>
<dbReference type="AlphaFoldDB" id="A0AA37JRR7"/>
<dbReference type="GO" id="GO:0046677">
    <property type="term" value="P:response to antibiotic"/>
    <property type="evidence" value="ECO:0007669"/>
    <property type="project" value="UniProtKB-KW"/>
</dbReference>
<organism evidence="11 12">
    <name type="scientific">Hungatella hathewayi</name>
    <dbReference type="NCBI Taxonomy" id="154046"/>
    <lineage>
        <taxon>Bacteria</taxon>
        <taxon>Bacillati</taxon>
        <taxon>Bacillota</taxon>
        <taxon>Clostridia</taxon>
        <taxon>Lachnospirales</taxon>
        <taxon>Lachnospiraceae</taxon>
        <taxon>Hungatella</taxon>
    </lineage>
</organism>
<dbReference type="InterPro" id="IPR051327">
    <property type="entry name" value="MATE_MepA_subfamily"/>
</dbReference>
<keyword evidence="5" id="KW-1003">Cell membrane</keyword>
<feature type="transmembrane region" description="Helical" evidence="10">
    <location>
        <begin position="63"/>
        <end position="82"/>
    </location>
</feature>
<keyword evidence="7 10" id="KW-1133">Transmembrane helix</keyword>